<evidence type="ECO:0000313" key="5">
    <source>
        <dbReference type="EMBL" id="GAG58655.1"/>
    </source>
</evidence>
<dbReference type="InterPro" id="IPR037257">
    <property type="entry name" value="T2SS_E_N_sf"/>
</dbReference>
<dbReference type="SUPFAM" id="SSF52540">
    <property type="entry name" value="P-loop containing nucleoside triphosphate hydrolases"/>
    <property type="match status" value="1"/>
</dbReference>
<dbReference type="Gene3D" id="3.40.50.300">
    <property type="entry name" value="P-loop containing nucleotide triphosphate hydrolases"/>
    <property type="match status" value="1"/>
</dbReference>
<dbReference type="SUPFAM" id="SSF160246">
    <property type="entry name" value="EspE N-terminal domain-like"/>
    <property type="match status" value="1"/>
</dbReference>
<feature type="domain" description="Bacterial type II secretion system protein E" evidence="3">
    <location>
        <begin position="127"/>
        <end position="388"/>
    </location>
</feature>
<dbReference type="EMBL" id="BART01008827">
    <property type="protein sequence ID" value="GAG58655.1"/>
    <property type="molecule type" value="Genomic_DNA"/>
</dbReference>
<dbReference type="Pfam" id="PF05157">
    <property type="entry name" value="MshEN"/>
    <property type="match status" value="1"/>
</dbReference>
<dbReference type="CDD" id="cd01129">
    <property type="entry name" value="PulE-GspE-like"/>
    <property type="match status" value="1"/>
</dbReference>
<accession>X0YQZ5</accession>
<dbReference type="GO" id="GO:0005524">
    <property type="term" value="F:ATP binding"/>
    <property type="evidence" value="ECO:0007669"/>
    <property type="project" value="UniProtKB-KW"/>
</dbReference>
<organism evidence="5">
    <name type="scientific">marine sediment metagenome</name>
    <dbReference type="NCBI Taxonomy" id="412755"/>
    <lineage>
        <taxon>unclassified sequences</taxon>
        <taxon>metagenomes</taxon>
        <taxon>ecological metagenomes</taxon>
    </lineage>
</organism>
<keyword evidence="2" id="KW-0067">ATP-binding</keyword>
<dbReference type="PANTHER" id="PTHR30258:SF3">
    <property type="entry name" value="SLL1921 PROTEIN"/>
    <property type="match status" value="1"/>
</dbReference>
<comment type="caution">
    <text evidence="5">The sequence shown here is derived from an EMBL/GenBank/DDBJ whole genome shotgun (WGS) entry which is preliminary data.</text>
</comment>
<dbReference type="Gene3D" id="3.30.450.90">
    <property type="match status" value="1"/>
</dbReference>
<dbReference type="GO" id="GO:0005886">
    <property type="term" value="C:plasma membrane"/>
    <property type="evidence" value="ECO:0007669"/>
    <property type="project" value="TreeGrafter"/>
</dbReference>
<sequence length="393" mass="44169">VQAVAELFSIPYLEKITEKMAEPTLLAKIPLRFLRQNIVMPILLNERIVIVTTNPRKFQSIDELNLLLGGETNVAVATQEVIIDAINRYYPLEGTKQMIEELDEEKGFPDSIELADIEEKDILAMAAEAPIIKLVNHILVQAVKRDASDIHIEPFEKEVRVRYRIDGIMYEAFMPPKRVQAALISRIKIMANLDIAEKRVPQDGRIEIKVADKAFDIRVSVLPTTFGERIVMRLLDKTKTFKRIKDLGFDTRDLKVVEQTITRPNGIVFVSGPTGSGKTSTLYSVLGQLNKPDVNIVTVEDPVEYQMRGVAQVQIREKIGLTFAAALRSILRQDPDIIMIGETRDQETAQIAIQAALTGHLVLSTIHTNNAPATITRLIDMGIEPFLLLLQWS</sequence>
<reference evidence="5" key="1">
    <citation type="journal article" date="2014" name="Front. Microbiol.">
        <title>High frequency of phylogenetically diverse reductive dehalogenase-homologous genes in deep subseafloor sedimentary metagenomes.</title>
        <authorList>
            <person name="Kawai M."/>
            <person name="Futagami T."/>
            <person name="Toyoda A."/>
            <person name="Takaki Y."/>
            <person name="Nishi S."/>
            <person name="Hori S."/>
            <person name="Arai W."/>
            <person name="Tsubouchi T."/>
            <person name="Morono Y."/>
            <person name="Uchiyama I."/>
            <person name="Ito T."/>
            <person name="Fujiyama A."/>
            <person name="Inagaki F."/>
            <person name="Takami H."/>
        </authorList>
    </citation>
    <scope>NUCLEOTIDE SEQUENCE</scope>
    <source>
        <strain evidence="5">Expedition CK06-06</strain>
    </source>
</reference>
<keyword evidence="1" id="KW-0547">Nucleotide-binding</keyword>
<proteinExistence type="predicted"/>
<evidence type="ECO:0000259" key="4">
    <source>
        <dbReference type="Pfam" id="PF05157"/>
    </source>
</evidence>
<dbReference type="PANTHER" id="PTHR30258">
    <property type="entry name" value="TYPE II SECRETION SYSTEM PROTEIN GSPE-RELATED"/>
    <property type="match status" value="1"/>
</dbReference>
<dbReference type="GO" id="GO:0016887">
    <property type="term" value="F:ATP hydrolysis activity"/>
    <property type="evidence" value="ECO:0007669"/>
    <property type="project" value="TreeGrafter"/>
</dbReference>
<dbReference type="Gene3D" id="3.30.300.160">
    <property type="entry name" value="Type II secretion system, protein E, N-terminal domain"/>
    <property type="match status" value="1"/>
</dbReference>
<dbReference type="InterPro" id="IPR027417">
    <property type="entry name" value="P-loop_NTPase"/>
</dbReference>
<dbReference type="InterPro" id="IPR001482">
    <property type="entry name" value="T2SS/T4SS_dom"/>
</dbReference>
<name>X0YQZ5_9ZZZZ</name>
<feature type="domain" description="Type II secretion system protein GspE N-terminal" evidence="4">
    <location>
        <begin position="9"/>
        <end position="94"/>
    </location>
</feature>
<protein>
    <recommendedName>
        <fullName evidence="6">Bacterial type II secretion system protein E domain-containing protein</fullName>
    </recommendedName>
</protein>
<gene>
    <name evidence="5" type="ORF">S01H4_19745</name>
</gene>
<dbReference type="InterPro" id="IPR007831">
    <property type="entry name" value="T2SS_GspE_N"/>
</dbReference>
<evidence type="ECO:0008006" key="6">
    <source>
        <dbReference type="Google" id="ProtNLM"/>
    </source>
</evidence>
<feature type="non-terminal residue" evidence="5">
    <location>
        <position position="393"/>
    </location>
</feature>
<feature type="non-terminal residue" evidence="5">
    <location>
        <position position="1"/>
    </location>
</feature>
<dbReference type="Pfam" id="PF00437">
    <property type="entry name" value="T2SSE"/>
    <property type="match status" value="1"/>
</dbReference>
<dbReference type="FunFam" id="3.30.450.90:FF:000001">
    <property type="entry name" value="Type II secretion system ATPase GspE"/>
    <property type="match status" value="1"/>
</dbReference>
<dbReference type="AlphaFoldDB" id="X0YQZ5"/>
<evidence type="ECO:0000256" key="2">
    <source>
        <dbReference type="ARBA" id="ARBA00022840"/>
    </source>
</evidence>
<evidence type="ECO:0000259" key="3">
    <source>
        <dbReference type="Pfam" id="PF00437"/>
    </source>
</evidence>
<evidence type="ECO:0000256" key="1">
    <source>
        <dbReference type="ARBA" id="ARBA00022741"/>
    </source>
</evidence>